<name>A0A011AMK5_9BACL</name>
<reference evidence="8 9" key="1">
    <citation type="submission" date="2013-07" db="EMBL/GenBank/DDBJ databases">
        <authorList>
            <consortium name="DOE Joint Genome Institute"/>
            <person name="Anderson I."/>
            <person name="Huntemann M."/>
            <person name="Han J."/>
            <person name="Chen A."/>
            <person name="Kyrpides N."/>
            <person name="Mavromatis K."/>
            <person name="Markowitz V."/>
            <person name="Palaniappan K."/>
            <person name="Ivanova N."/>
            <person name="Schaumberg A."/>
            <person name="Pati A."/>
            <person name="Liolios K."/>
            <person name="Nordberg H.P."/>
            <person name="Cantor M.N."/>
            <person name="Hua S.X."/>
            <person name="Woyke T."/>
        </authorList>
    </citation>
    <scope>NUCLEOTIDE SEQUENCE [LARGE SCALE GENOMIC DNA]</scope>
    <source>
        <strain evidence="8 9">DSM 19268</strain>
    </source>
</reference>
<evidence type="ECO:0000256" key="5">
    <source>
        <dbReference type="HAMAP-Rule" id="MF_01256"/>
    </source>
</evidence>
<feature type="domain" description="DinB-like" evidence="7">
    <location>
        <begin position="39"/>
        <end position="176"/>
    </location>
</feature>
<keyword evidence="2 5" id="KW-0479">Metal-binding</keyword>
<dbReference type="Pfam" id="PF12867">
    <property type="entry name" value="DinB_2"/>
    <property type="match status" value="1"/>
</dbReference>
<gene>
    <name evidence="8" type="ORF">SacsacDRAFT_0171</name>
</gene>
<keyword evidence="4 5" id="KW-0862">Zinc</keyword>
<keyword evidence="1 5" id="KW-0963">Cytoplasm</keyword>
<dbReference type="SUPFAM" id="SSF109854">
    <property type="entry name" value="DinB/YfiT-like putative metalloenzymes"/>
    <property type="match status" value="1"/>
</dbReference>
<dbReference type="Gene3D" id="1.20.120.450">
    <property type="entry name" value="dinb family like domain"/>
    <property type="match status" value="1"/>
</dbReference>
<keyword evidence="9" id="KW-1185">Reference proteome</keyword>
<dbReference type="OrthoDB" id="9796039at2"/>
<dbReference type="Proteomes" id="UP000053380">
    <property type="component" value="Unassembled WGS sequence"/>
</dbReference>
<sequence>MTEPIHDEAELEPLRYPIGRSADASESNPQQREEWIEHIRRLPDRLEEAIEGLNEEQLDTPYRDGGWTVRQVVHHLADSHMNAYIRLKLALTEEGPTIKPYAEGDWAKQPDASGMAVGASLLILRGLHARWTFLLESLAAEQWARTFYHPESREWSRLDTQTSHYAWHGQHHTAQITALRDRSGWE</sequence>
<evidence type="ECO:0000256" key="1">
    <source>
        <dbReference type="ARBA" id="ARBA00022490"/>
    </source>
</evidence>
<comment type="function">
    <text evidence="5">Possible metal-dependent hydrolase.</text>
</comment>
<evidence type="ECO:0000256" key="6">
    <source>
        <dbReference type="SAM" id="MobiDB-lite"/>
    </source>
</evidence>
<dbReference type="AlphaFoldDB" id="A0A011AMK5"/>
<organism evidence="8 9">
    <name type="scientific">Saccharibacillus sacchari DSM 19268</name>
    <dbReference type="NCBI Taxonomy" id="915437"/>
    <lineage>
        <taxon>Bacteria</taxon>
        <taxon>Bacillati</taxon>
        <taxon>Bacillota</taxon>
        <taxon>Bacilli</taxon>
        <taxon>Bacillales</taxon>
        <taxon>Paenibacillaceae</taxon>
        <taxon>Saccharibacillus</taxon>
    </lineage>
</organism>
<protein>
    <recommendedName>
        <fullName evidence="5">Putative metal-dependent hydrolase SacsacDRAFT_0171</fullName>
        <ecNumber evidence="5">3.-.-.-</ecNumber>
    </recommendedName>
</protein>
<evidence type="ECO:0000256" key="2">
    <source>
        <dbReference type="ARBA" id="ARBA00022723"/>
    </source>
</evidence>
<keyword evidence="3 5" id="KW-0378">Hydrolase</keyword>
<dbReference type="EMBL" id="JFBU01000001">
    <property type="protein sequence ID" value="EXG83206.1"/>
    <property type="molecule type" value="Genomic_DNA"/>
</dbReference>
<feature type="binding site" evidence="5">
    <location>
        <position position="172"/>
    </location>
    <ligand>
        <name>Zn(2+)</name>
        <dbReference type="ChEBI" id="CHEBI:29105"/>
    </ligand>
</feature>
<feature type="binding site" evidence="5">
    <location>
        <position position="75"/>
    </location>
    <ligand>
        <name>Zn(2+)</name>
        <dbReference type="ChEBI" id="CHEBI:29105"/>
    </ligand>
</feature>
<dbReference type="GO" id="GO:0016787">
    <property type="term" value="F:hydrolase activity"/>
    <property type="evidence" value="ECO:0007669"/>
    <property type="project" value="UniProtKB-UniRule"/>
</dbReference>
<dbReference type="NCBIfam" id="NF009807">
    <property type="entry name" value="PRK13291.1"/>
    <property type="match status" value="1"/>
</dbReference>
<dbReference type="EC" id="3.-.-.-" evidence="5"/>
<evidence type="ECO:0000259" key="7">
    <source>
        <dbReference type="Pfam" id="PF12867"/>
    </source>
</evidence>
<dbReference type="RefSeq" id="WP_084777853.1">
    <property type="nucleotide sequence ID" value="NZ_KK073875.1"/>
</dbReference>
<comment type="subcellular location">
    <subcellularLocation>
        <location evidence="5">Cytoplasm</location>
    </subcellularLocation>
</comment>
<dbReference type="PATRIC" id="fig|915437.3.peg.173"/>
<evidence type="ECO:0000313" key="9">
    <source>
        <dbReference type="Proteomes" id="UP000053380"/>
    </source>
</evidence>
<dbReference type="HOGENOM" id="CLU_105789_1_0_9"/>
<comment type="caution">
    <text evidence="8">The sequence shown here is derived from an EMBL/GenBank/DDBJ whole genome shotgun (WGS) entry which is preliminary data.</text>
</comment>
<accession>A0A011AMK5</accession>
<comment type="similarity">
    <text evidence="5">Belongs to the metal hydrolase YfiT family.</text>
</comment>
<evidence type="ECO:0000256" key="3">
    <source>
        <dbReference type="ARBA" id="ARBA00022801"/>
    </source>
</evidence>
<dbReference type="GO" id="GO:0008270">
    <property type="term" value="F:zinc ion binding"/>
    <property type="evidence" value="ECO:0007669"/>
    <property type="project" value="UniProtKB-UniRule"/>
</dbReference>
<dbReference type="HAMAP" id="MF_01256">
    <property type="entry name" value="YfiT_hydrol"/>
    <property type="match status" value="1"/>
</dbReference>
<dbReference type="InterPro" id="IPR034660">
    <property type="entry name" value="DinB/YfiT-like"/>
</dbReference>
<evidence type="ECO:0000256" key="4">
    <source>
        <dbReference type="ARBA" id="ARBA00022833"/>
    </source>
</evidence>
<dbReference type="InterPro" id="IPR024775">
    <property type="entry name" value="DinB-like"/>
</dbReference>
<evidence type="ECO:0000313" key="8">
    <source>
        <dbReference type="EMBL" id="EXG83206.1"/>
    </source>
</evidence>
<feature type="region of interest" description="Disordered" evidence="6">
    <location>
        <begin position="1"/>
        <end position="32"/>
    </location>
</feature>
<proteinExistence type="inferred from homology"/>
<dbReference type="InterPro" id="IPR023774">
    <property type="entry name" value="Put_metal_dep_hydrolase_YfiT"/>
</dbReference>
<comment type="cofactor">
    <cofactor evidence="5">
        <name>Zn(2+)</name>
        <dbReference type="ChEBI" id="CHEBI:29105"/>
    </cofactor>
    <text evidence="5">Binds 1 zinc ion per subunit.</text>
</comment>
<dbReference type="GO" id="GO:0005737">
    <property type="term" value="C:cytoplasm"/>
    <property type="evidence" value="ECO:0007669"/>
    <property type="project" value="UniProtKB-SubCell"/>
</dbReference>
<comment type="subunit">
    <text evidence="5">Homodimer.</text>
</comment>
<feature type="binding site" evidence="5">
    <location>
        <position position="168"/>
    </location>
    <ligand>
        <name>Zn(2+)</name>
        <dbReference type="ChEBI" id="CHEBI:29105"/>
    </ligand>
</feature>